<dbReference type="InterPro" id="IPR050154">
    <property type="entry name" value="UbiB_kinase"/>
</dbReference>
<dbReference type="OrthoDB" id="9795390at2"/>
<dbReference type="PANTHER" id="PTHR10566">
    <property type="entry name" value="CHAPERONE-ACTIVITY OF BC1 COMPLEX CABC1 -RELATED"/>
    <property type="match status" value="1"/>
</dbReference>
<dbReference type="RefSeq" id="WP_073883452.1">
    <property type="nucleotide sequence ID" value="NZ_DAMBUN010000004.1"/>
</dbReference>
<dbReference type="InterPro" id="IPR004147">
    <property type="entry name" value="ABC1_dom"/>
</dbReference>
<dbReference type="Proteomes" id="UP000182498">
    <property type="component" value="Unassembled WGS sequence"/>
</dbReference>
<dbReference type="CDD" id="cd05121">
    <property type="entry name" value="ABC1_ADCK3-like"/>
    <property type="match status" value="1"/>
</dbReference>
<dbReference type="GO" id="GO:0016301">
    <property type="term" value="F:kinase activity"/>
    <property type="evidence" value="ECO:0007669"/>
    <property type="project" value="UniProtKB-KW"/>
</dbReference>
<evidence type="ECO:0000313" key="4">
    <source>
        <dbReference type="EMBL" id="CUU65085.1"/>
    </source>
</evidence>
<dbReference type="SUPFAM" id="SSF56112">
    <property type="entry name" value="Protein kinase-like (PK-like)"/>
    <property type="match status" value="1"/>
</dbReference>
<proteinExistence type="inferred from homology"/>
<sequence>MSTSRPGGHRLRARYRRIMAFGLSVMLQVWWFDLVLPRLGLRAWSRRGQTKRLTRTALRFRRLATDLGGLMIKVGQFMSTRIDMLPPQVTEELATLQDNVPAVEFDTVRAQAETDLGMPLSRAFASFTSEPIAAASLGQAYRARLTPTLAAEAGYSDVVVKVQRPGIADVVEVDLAALRKIAGWLAKIPFIAGRADVPALIEEFADTSHEEIDYLHEASEAASFRKDFGDAPGDGPHTRAPQVVWERSTRRILTLQDVTAIKISDVATLRGLGIDPSDVAVRLAEEMFTQLFTTGHFHADPHPGNLFVTPGLRRGEFTLTFIDFGMTGHIDDVLRNGLRSLVIAVGLRDGAGMVNAMQSLGVLLDGADTDTLAEAMTELFDRFGGMAVTDLQHVDPKEFEEFAHRFRDVIRSMPFQLPENFLLIMRAVSMLSGLCSTLDPEFNIWESVTPFATRLIREQAGASATEIAQRAVSSAAATAKTVVALPRRLDHVIGVVESGDLSVKTPQVEHQLKRLERAAVRVVAAVIFVGLVIGGAVLRGSAGAGDSWSTAANVVGIVMMGLSVPPLLYAVFGGRRV</sequence>
<organism evidence="4 5">
    <name type="scientific">Corynebacterium variabile</name>
    <dbReference type="NCBI Taxonomy" id="1727"/>
    <lineage>
        <taxon>Bacteria</taxon>
        <taxon>Bacillati</taxon>
        <taxon>Actinomycetota</taxon>
        <taxon>Actinomycetes</taxon>
        <taxon>Mycobacteriales</taxon>
        <taxon>Corynebacteriaceae</taxon>
        <taxon>Corynebacterium</taxon>
    </lineage>
</organism>
<keyword evidence="4" id="KW-0418">Kinase</keyword>
<keyword evidence="2" id="KW-0812">Transmembrane</keyword>
<dbReference type="InterPro" id="IPR011009">
    <property type="entry name" value="Kinase-like_dom_sf"/>
</dbReference>
<evidence type="ECO:0000256" key="1">
    <source>
        <dbReference type="ARBA" id="ARBA00009670"/>
    </source>
</evidence>
<dbReference type="PANTHER" id="PTHR10566:SF113">
    <property type="entry name" value="PROTEIN ACTIVITY OF BC1 COMPLEX KINASE 7, CHLOROPLASTIC"/>
    <property type="match status" value="1"/>
</dbReference>
<comment type="similarity">
    <text evidence="1">Belongs to the protein kinase superfamily. ADCK protein kinase family.</text>
</comment>
<feature type="transmembrane region" description="Helical" evidence="2">
    <location>
        <begin position="550"/>
        <end position="572"/>
    </location>
</feature>
<dbReference type="Pfam" id="PF03109">
    <property type="entry name" value="ABC1"/>
    <property type="match status" value="1"/>
</dbReference>
<name>A0A110BGG2_9CORY</name>
<evidence type="ECO:0000313" key="5">
    <source>
        <dbReference type="Proteomes" id="UP000182498"/>
    </source>
</evidence>
<evidence type="ECO:0000259" key="3">
    <source>
        <dbReference type="Pfam" id="PF03109"/>
    </source>
</evidence>
<feature type="domain" description="ABC1 atypical kinase-like" evidence="3">
    <location>
        <begin position="96"/>
        <end position="355"/>
    </location>
</feature>
<keyword evidence="5" id="KW-1185">Reference proteome</keyword>
<feature type="transmembrane region" description="Helical" evidence="2">
    <location>
        <begin position="20"/>
        <end position="41"/>
    </location>
</feature>
<gene>
    <name evidence="4" type="ORF">CVAR292_00398</name>
</gene>
<keyword evidence="4" id="KW-0808">Transferase</keyword>
<keyword evidence="2" id="KW-0472">Membrane</keyword>
<feature type="transmembrane region" description="Helical" evidence="2">
    <location>
        <begin position="518"/>
        <end position="538"/>
    </location>
</feature>
<keyword evidence="2" id="KW-1133">Transmembrane helix</keyword>
<dbReference type="EMBL" id="FAUH01000002">
    <property type="protein sequence ID" value="CUU65085.1"/>
    <property type="molecule type" value="Genomic_DNA"/>
</dbReference>
<evidence type="ECO:0000256" key="2">
    <source>
        <dbReference type="SAM" id="Phobius"/>
    </source>
</evidence>
<reference evidence="5" key="1">
    <citation type="submission" date="2015-11" db="EMBL/GenBank/DDBJ databases">
        <authorList>
            <person name="Dugat-Bony E."/>
        </authorList>
    </citation>
    <scope>NUCLEOTIDE SEQUENCE [LARGE SCALE GENOMIC DNA]</scope>
    <source>
        <strain evidence="5">Mu292</strain>
    </source>
</reference>
<protein>
    <submittedName>
        <fullName evidence="4">Predicted unusual protein kinase</fullName>
    </submittedName>
</protein>
<accession>A0A110BGG2</accession>
<dbReference type="AlphaFoldDB" id="A0A110BGG2"/>